<dbReference type="InterPro" id="IPR011577">
    <property type="entry name" value="Cyt_b561_bac/Ni-Hgenase"/>
</dbReference>
<accession>A0A1H7UWM0</accession>
<dbReference type="InterPro" id="IPR006471">
    <property type="entry name" value="Formate_DH_gsu"/>
</dbReference>
<dbReference type="GO" id="GO:0005886">
    <property type="term" value="C:plasma membrane"/>
    <property type="evidence" value="ECO:0007669"/>
    <property type="project" value="UniProtKB-SubCell"/>
</dbReference>
<dbReference type="OrthoDB" id="9790598at2"/>
<evidence type="ECO:0000256" key="4">
    <source>
        <dbReference type="ARBA" id="ARBA00022448"/>
    </source>
</evidence>
<keyword evidence="11" id="KW-0408">Iron</keyword>
<evidence type="ECO:0000256" key="9">
    <source>
        <dbReference type="ARBA" id="ARBA00022982"/>
    </source>
</evidence>
<proteinExistence type="inferred from homology"/>
<evidence type="ECO:0000256" key="1">
    <source>
        <dbReference type="ARBA" id="ARBA00001971"/>
    </source>
</evidence>
<dbReference type="SUPFAM" id="SSF81342">
    <property type="entry name" value="Transmembrane di-heme cytochromes"/>
    <property type="match status" value="1"/>
</dbReference>
<feature type="domain" description="Cytochrome b561 bacterial/Ni-hydrogenase" evidence="14">
    <location>
        <begin position="9"/>
        <end position="184"/>
    </location>
</feature>
<dbReference type="GO" id="GO:0009326">
    <property type="term" value="C:formate dehydrogenase complex"/>
    <property type="evidence" value="ECO:0007669"/>
    <property type="project" value="InterPro"/>
</dbReference>
<evidence type="ECO:0000256" key="13">
    <source>
        <dbReference type="SAM" id="Phobius"/>
    </source>
</evidence>
<keyword evidence="9" id="KW-0249">Electron transport</keyword>
<evidence type="ECO:0000256" key="7">
    <source>
        <dbReference type="ARBA" id="ARBA00022692"/>
    </source>
</evidence>
<dbReference type="GO" id="GO:0008863">
    <property type="term" value="F:formate dehydrogenase (NAD+) activity"/>
    <property type="evidence" value="ECO:0007669"/>
    <property type="project" value="InterPro"/>
</dbReference>
<dbReference type="GO" id="GO:0036397">
    <property type="term" value="F:formate dehydrogenase (quinone) activity"/>
    <property type="evidence" value="ECO:0007669"/>
    <property type="project" value="TreeGrafter"/>
</dbReference>
<dbReference type="InterPro" id="IPR016174">
    <property type="entry name" value="Di-haem_cyt_TM"/>
</dbReference>
<dbReference type="InterPro" id="IPR051817">
    <property type="entry name" value="FDH_cytochrome_b556_subunit"/>
</dbReference>
<keyword evidence="6" id="KW-0349">Heme</keyword>
<dbReference type="GO" id="GO:0046872">
    <property type="term" value="F:metal ion binding"/>
    <property type="evidence" value="ECO:0007669"/>
    <property type="project" value="UniProtKB-KW"/>
</dbReference>
<evidence type="ECO:0000256" key="8">
    <source>
        <dbReference type="ARBA" id="ARBA00022723"/>
    </source>
</evidence>
<feature type="transmembrane region" description="Helical" evidence="13">
    <location>
        <begin position="147"/>
        <end position="169"/>
    </location>
</feature>
<sequence>MRKGLIQATDSFERIVHWSLAVSCLILCLSGLGMMFHSLNFLGTPFGGLKSLKYIHNLTALFFLLALVFTVRMWWKEAGIFVFPEDLDWIKCAGGYLWHVDKVPEVGKYNPGQKMFFLVVAGGGAAMIFSGLIMLFPLNIPAMIVRLMYLVHAAGFVAIFAFFFIHLYLGTVGSPGSLPAMMTGWVTRPWLKKQHAKWLHEMEEDGTLIVYGEEKPSSHGHGH</sequence>
<keyword evidence="16" id="KW-1185">Reference proteome</keyword>
<name>A0A1H7UWM0_9BACT</name>
<dbReference type="NCBIfam" id="TIGR01583">
    <property type="entry name" value="formate-DH-gamm"/>
    <property type="match status" value="1"/>
</dbReference>
<dbReference type="PANTHER" id="PTHR30074:SF6">
    <property type="entry name" value="FORMATE DEHYDROGENASE GAMMA SUBUNIT"/>
    <property type="match status" value="1"/>
</dbReference>
<feature type="transmembrane region" description="Helical" evidence="13">
    <location>
        <begin position="54"/>
        <end position="75"/>
    </location>
</feature>
<dbReference type="GO" id="GO:0022904">
    <property type="term" value="P:respiratory electron transport chain"/>
    <property type="evidence" value="ECO:0007669"/>
    <property type="project" value="InterPro"/>
</dbReference>
<dbReference type="Gene3D" id="1.20.950.20">
    <property type="entry name" value="Transmembrane di-heme cytochromes, Chain C"/>
    <property type="match status" value="1"/>
</dbReference>
<keyword evidence="5" id="KW-1003">Cell membrane</keyword>
<dbReference type="GO" id="GO:0009061">
    <property type="term" value="P:anaerobic respiration"/>
    <property type="evidence" value="ECO:0007669"/>
    <property type="project" value="TreeGrafter"/>
</dbReference>
<dbReference type="PANTHER" id="PTHR30074">
    <property type="entry name" value="FORMATE DEHYDROGENASE, NITRATE-INDUCIBLE, CYTOCHROME B556 FDN SUBUNIT"/>
    <property type="match status" value="1"/>
</dbReference>
<dbReference type="AlphaFoldDB" id="A0A1H7UWM0"/>
<comment type="cofactor">
    <cofactor evidence="1">
        <name>heme</name>
        <dbReference type="ChEBI" id="CHEBI:30413"/>
    </cofactor>
</comment>
<evidence type="ECO:0000259" key="14">
    <source>
        <dbReference type="Pfam" id="PF01292"/>
    </source>
</evidence>
<gene>
    <name evidence="15" type="ORF">SAMN04489760_102158</name>
</gene>
<evidence type="ECO:0000256" key="11">
    <source>
        <dbReference type="ARBA" id="ARBA00023004"/>
    </source>
</evidence>
<reference evidence="15 16" key="1">
    <citation type="submission" date="2016-10" db="EMBL/GenBank/DDBJ databases">
        <authorList>
            <person name="de Groot N.N."/>
        </authorList>
    </citation>
    <scope>NUCLEOTIDE SEQUENCE [LARGE SCALE GENOMIC DNA]</scope>
    <source>
        <strain evidence="15 16">DSM 8423</strain>
    </source>
</reference>
<dbReference type="Pfam" id="PF01292">
    <property type="entry name" value="Ni_hydr_CYTB"/>
    <property type="match status" value="1"/>
</dbReference>
<keyword evidence="7 13" id="KW-0812">Transmembrane</keyword>
<feature type="transmembrane region" description="Helical" evidence="13">
    <location>
        <begin position="115"/>
        <end position="135"/>
    </location>
</feature>
<evidence type="ECO:0000256" key="2">
    <source>
        <dbReference type="ARBA" id="ARBA00004651"/>
    </source>
</evidence>
<evidence type="ECO:0000256" key="6">
    <source>
        <dbReference type="ARBA" id="ARBA00022617"/>
    </source>
</evidence>
<comment type="similarity">
    <text evidence="3">Belongs to the formate dehydrogenase gamma subunit family.</text>
</comment>
<dbReference type="STRING" id="43775.SAMN04489760_102158"/>
<organism evidence="15 16">
    <name type="scientific">Syntrophus gentianae</name>
    <dbReference type="NCBI Taxonomy" id="43775"/>
    <lineage>
        <taxon>Bacteria</taxon>
        <taxon>Pseudomonadati</taxon>
        <taxon>Thermodesulfobacteriota</taxon>
        <taxon>Syntrophia</taxon>
        <taxon>Syntrophales</taxon>
        <taxon>Syntrophaceae</taxon>
        <taxon>Syntrophus</taxon>
    </lineage>
</organism>
<evidence type="ECO:0000256" key="5">
    <source>
        <dbReference type="ARBA" id="ARBA00022475"/>
    </source>
</evidence>
<evidence type="ECO:0000256" key="12">
    <source>
        <dbReference type="ARBA" id="ARBA00023136"/>
    </source>
</evidence>
<feature type="transmembrane region" description="Helical" evidence="13">
    <location>
        <begin position="20"/>
        <end position="42"/>
    </location>
</feature>
<keyword evidence="12 13" id="KW-0472">Membrane</keyword>
<evidence type="ECO:0000313" key="16">
    <source>
        <dbReference type="Proteomes" id="UP000198744"/>
    </source>
</evidence>
<dbReference type="GO" id="GO:0015944">
    <property type="term" value="P:formate oxidation"/>
    <property type="evidence" value="ECO:0007669"/>
    <property type="project" value="TreeGrafter"/>
</dbReference>
<dbReference type="GO" id="GO:0009055">
    <property type="term" value="F:electron transfer activity"/>
    <property type="evidence" value="ECO:0007669"/>
    <property type="project" value="InterPro"/>
</dbReference>
<evidence type="ECO:0000256" key="3">
    <source>
        <dbReference type="ARBA" id="ARBA00010747"/>
    </source>
</evidence>
<keyword evidence="8" id="KW-0479">Metal-binding</keyword>
<dbReference type="RefSeq" id="WP_093882080.1">
    <property type="nucleotide sequence ID" value="NZ_FOBS01000002.1"/>
</dbReference>
<evidence type="ECO:0000313" key="15">
    <source>
        <dbReference type="EMBL" id="SEM01362.1"/>
    </source>
</evidence>
<keyword evidence="4" id="KW-0813">Transport</keyword>
<dbReference type="EMBL" id="FOBS01000002">
    <property type="protein sequence ID" value="SEM01362.1"/>
    <property type="molecule type" value="Genomic_DNA"/>
</dbReference>
<keyword evidence="10 13" id="KW-1133">Transmembrane helix</keyword>
<protein>
    <submittedName>
        <fullName evidence="15">Formate dehydrogenase subunit gamma</fullName>
    </submittedName>
</protein>
<dbReference type="Proteomes" id="UP000198744">
    <property type="component" value="Unassembled WGS sequence"/>
</dbReference>
<evidence type="ECO:0000256" key="10">
    <source>
        <dbReference type="ARBA" id="ARBA00022989"/>
    </source>
</evidence>
<comment type="subcellular location">
    <subcellularLocation>
        <location evidence="2">Cell membrane</location>
        <topology evidence="2">Multi-pass membrane protein</topology>
    </subcellularLocation>
</comment>